<dbReference type="Pfam" id="PF00589">
    <property type="entry name" value="Phage_integrase"/>
    <property type="match status" value="1"/>
</dbReference>
<evidence type="ECO:0000256" key="2">
    <source>
        <dbReference type="ARBA" id="ARBA00023125"/>
    </source>
</evidence>
<dbReference type="GO" id="GO:0015074">
    <property type="term" value="P:DNA integration"/>
    <property type="evidence" value="ECO:0007669"/>
    <property type="project" value="InterPro"/>
</dbReference>
<keyword evidence="2" id="KW-0238">DNA-binding</keyword>
<dbReference type="InterPro" id="IPR050090">
    <property type="entry name" value="Tyrosine_recombinase_XerCD"/>
</dbReference>
<evidence type="ECO:0000259" key="4">
    <source>
        <dbReference type="PROSITE" id="PS51898"/>
    </source>
</evidence>
<dbReference type="Gene3D" id="1.10.443.10">
    <property type="entry name" value="Intergrase catalytic core"/>
    <property type="match status" value="1"/>
</dbReference>
<dbReference type="SUPFAM" id="SSF56349">
    <property type="entry name" value="DNA breaking-rejoining enzymes"/>
    <property type="match status" value="1"/>
</dbReference>
<protein>
    <submittedName>
        <fullName evidence="5">Site-specific integrase</fullName>
    </submittedName>
</protein>
<dbReference type="Proteomes" id="UP001303408">
    <property type="component" value="Chromosome"/>
</dbReference>
<dbReference type="Pfam" id="PF22022">
    <property type="entry name" value="Phage_int_M"/>
    <property type="match status" value="1"/>
</dbReference>
<dbReference type="GO" id="GO:0003677">
    <property type="term" value="F:DNA binding"/>
    <property type="evidence" value="ECO:0007669"/>
    <property type="project" value="UniProtKB-KW"/>
</dbReference>
<sequence>MASITKRDNGKWRARYRDATGKEHAQHFARKVDAQRWLDEITADTLTGRYVDPGAGKVTLKTYAETIWKPSLHHRAGTARQVKGHLDRYVYPALGDMRLDAIRPEHINQLVASASMKLSPATVRVMYRYTSSIFASAVRNKRIAETPCNSIKLPEVVRKTLVPLEPEAVERIRKAVPERYRALITVAAGTGMRQGELFGLTTDRVDFLGRRITVDRQLGSVSNERPVFGPPKTKTSVRKIPLPVSVGDALLDHLAKFPAGPDGLIFTNEYGAPLRRSGFNQMWTKALKEATIEHTVFHSLRHFYASLLIRHGESVKTVQDRLGHASATETLDTYSHLWPDSDDRTREAVDAVLGLASLAERANPTADSVRTEGVSS</sequence>
<dbReference type="AlphaFoldDB" id="A0AA96FE58"/>
<dbReference type="Gene3D" id="1.10.150.130">
    <property type="match status" value="1"/>
</dbReference>
<keyword evidence="3" id="KW-0233">DNA recombination</keyword>
<evidence type="ECO:0000256" key="1">
    <source>
        <dbReference type="ARBA" id="ARBA00008857"/>
    </source>
</evidence>
<dbReference type="PROSITE" id="PS51898">
    <property type="entry name" value="TYR_RECOMBINASE"/>
    <property type="match status" value="1"/>
</dbReference>
<comment type="similarity">
    <text evidence="1">Belongs to the 'phage' integrase family.</text>
</comment>
<dbReference type="RefSeq" id="WP_313544860.1">
    <property type="nucleotide sequence ID" value="NZ_CP134880.1"/>
</dbReference>
<dbReference type="PANTHER" id="PTHR30349:SF64">
    <property type="entry name" value="PROPHAGE INTEGRASE INTD-RELATED"/>
    <property type="match status" value="1"/>
</dbReference>
<dbReference type="InterPro" id="IPR013762">
    <property type="entry name" value="Integrase-like_cat_sf"/>
</dbReference>
<evidence type="ECO:0000256" key="3">
    <source>
        <dbReference type="ARBA" id="ARBA00023172"/>
    </source>
</evidence>
<dbReference type="InterPro" id="IPR011010">
    <property type="entry name" value="DNA_brk_join_enz"/>
</dbReference>
<feature type="domain" description="Tyr recombinase" evidence="4">
    <location>
        <begin position="159"/>
        <end position="350"/>
    </location>
</feature>
<dbReference type="InterPro" id="IPR058717">
    <property type="entry name" value="Phage_L5_Integrase_N"/>
</dbReference>
<dbReference type="InterPro" id="IPR010998">
    <property type="entry name" value="Integrase_recombinase_N"/>
</dbReference>
<dbReference type="InterPro" id="IPR002104">
    <property type="entry name" value="Integrase_catalytic"/>
</dbReference>
<proteinExistence type="inferred from homology"/>
<organism evidence="5">
    <name type="scientific">Demequina capsici</name>
    <dbReference type="NCBI Taxonomy" id="3075620"/>
    <lineage>
        <taxon>Bacteria</taxon>
        <taxon>Bacillati</taxon>
        <taxon>Actinomycetota</taxon>
        <taxon>Actinomycetes</taxon>
        <taxon>Micrococcales</taxon>
        <taxon>Demequinaceae</taxon>
        <taxon>Demequina</taxon>
    </lineage>
</organism>
<reference evidence="5" key="1">
    <citation type="submission" date="2023-09" db="EMBL/GenBank/DDBJ databases">
        <title>Demequina sp. a novel bacteria isolated from Capsicum annuum.</title>
        <authorList>
            <person name="Humaira Z."/>
            <person name="Lee J."/>
            <person name="Cho D."/>
        </authorList>
    </citation>
    <scope>NUCLEOTIDE SEQUENCE</scope>
    <source>
        <strain evidence="5">PMTSA13</strain>
    </source>
</reference>
<dbReference type="PANTHER" id="PTHR30349">
    <property type="entry name" value="PHAGE INTEGRASE-RELATED"/>
    <property type="match status" value="1"/>
</dbReference>
<dbReference type="Pfam" id="PF26003">
    <property type="entry name" value="Integrase_N_phage"/>
    <property type="match status" value="1"/>
</dbReference>
<gene>
    <name evidence="5" type="ORF">RN607_05430</name>
</gene>
<evidence type="ECO:0000313" key="5">
    <source>
        <dbReference type="EMBL" id="WNM28443.1"/>
    </source>
</evidence>
<dbReference type="CDD" id="cd01189">
    <property type="entry name" value="INT_ICEBs1_C_like"/>
    <property type="match status" value="1"/>
</dbReference>
<dbReference type="GO" id="GO:0006310">
    <property type="term" value="P:DNA recombination"/>
    <property type="evidence" value="ECO:0007669"/>
    <property type="project" value="UniProtKB-KW"/>
</dbReference>
<dbReference type="KEGG" id="dcp:RN607_05430"/>
<accession>A0AA96FE58</accession>
<name>A0AA96FE58_9MICO</name>
<dbReference type="EMBL" id="CP134880">
    <property type="protein sequence ID" value="WNM28443.1"/>
    <property type="molecule type" value="Genomic_DNA"/>
</dbReference>
<dbReference type="InterPro" id="IPR053876">
    <property type="entry name" value="Phage_int_M"/>
</dbReference>